<evidence type="ECO:0000256" key="1">
    <source>
        <dbReference type="ARBA" id="ARBA00010641"/>
    </source>
</evidence>
<accession>A0ABU2KNJ8</accession>
<gene>
    <name evidence="9" type="primary">sigJ</name>
    <name evidence="9" type="ORF">RM446_01425</name>
</gene>
<keyword evidence="10" id="KW-1185">Reference proteome</keyword>
<name>A0ABU2KNJ8_9ACTN</name>
<evidence type="ECO:0000256" key="6">
    <source>
        <dbReference type="SAM" id="MobiDB-lite"/>
    </source>
</evidence>
<evidence type="ECO:0000313" key="10">
    <source>
        <dbReference type="Proteomes" id="UP001183226"/>
    </source>
</evidence>
<comment type="similarity">
    <text evidence="1">Belongs to the sigma-70 factor family. ECF subfamily.</text>
</comment>
<dbReference type="Gene3D" id="3.10.450.50">
    <property type="match status" value="1"/>
</dbReference>
<evidence type="ECO:0000256" key="3">
    <source>
        <dbReference type="ARBA" id="ARBA00023015"/>
    </source>
</evidence>
<dbReference type="NCBIfam" id="NF007214">
    <property type="entry name" value="PRK09636.1"/>
    <property type="match status" value="1"/>
</dbReference>
<dbReference type="InterPro" id="IPR013249">
    <property type="entry name" value="RNA_pol_sigma70_r4_t2"/>
</dbReference>
<dbReference type="InterPro" id="IPR013324">
    <property type="entry name" value="RNA_pol_sigma_r3/r4-like"/>
</dbReference>
<evidence type="ECO:0000259" key="7">
    <source>
        <dbReference type="Pfam" id="PF04542"/>
    </source>
</evidence>
<reference evidence="10" key="1">
    <citation type="submission" date="2023-07" db="EMBL/GenBank/DDBJ databases">
        <title>30 novel species of actinomycetes from the DSMZ collection.</title>
        <authorList>
            <person name="Nouioui I."/>
        </authorList>
    </citation>
    <scope>NUCLEOTIDE SEQUENCE [LARGE SCALE GENOMIC DNA]</scope>
    <source>
        <strain evidence="10">DSM 45055</strain>
    </source>
</reference>
<dbReference type="PANTHER" id="PTHR30173">
    <property type="entry name" value="SIGMA 19 FACTOR"/>
    <property type="match status" value="1"/>
</dbReference>
<evidence type="ECO:0000256" key="4">
    <source>
        <dbReference type="ARBA" id="ARBA00023082"/>
    </source>
</evidence>
<dbReference type="InterPro" id="IPR032710">
    <property type="entry name" value="NTF2-like_dom_sf"/>
</dbReference>
<dbReference type="Proteomes" id="UP001183226">
    <property type="component" value="Unassembled WGS sequence"/>
</dbReference>
<feature type="compositionally biased region" description="Pro residues" evidence="6">
    <location>
        <begin position="9"/>
        <end position="18"/>
    </location>
</feature>
<dbReference type="EMBL" id="JAVREK010000001">
    <property type="protein sequence ID" value="MDT0300772.1"/>
    <property type="molecule type" value="Genomic_DNA"/>
</dbReference>
<feature type="region of interest" description="Disordered" evidence="6">
    <location>
        <begin position="1"/>
        <end position="22"/>
    </location>
</feature>
<sequence>MAPSRPEPDPLPAAPAPAAPMSDAAKAELFTEQRPRLLGLAYRLLGSAAEAEDAVQDAYLRWNRADPSVVRVPAAWLTKVVANLCLNRLTSARATRERYVGPWLPEPVLTDTGALGPMETAEQRDSVSLGVLVMLERLTPPERAVFVLREAFGHTHREIAGLLDVDERRSRQLLRRAREHVGTPRRRFAPDSAQQRRLLERFFAAAAEGDVPALEKMLADDVVAWTDGGGRVRAARKPVFGRSKVARFMTGVATLPETTAMDAELRPVNGELGAVLRVGGELVGTTWLEVGQDGRITAVRAVLHPEKLAFLAGQVAAEQRGDRPDR</sequence>
<dbReference type="Gene3D" id="1.10.10.10">
    <property type="entry name" value="Winged helix-like DNA-binding domain superfamily/Winged helix DNA-binding domain"/>
    <property type="match status" value="1"/>
</dbReference>
<dbReference type="SUPFAM" id="SSF88659">
    <property type="entry name" value="Sigma3 and sigma4 domains of RNA polymerase sigma factors"/>
    <property type="match status" value="1"/>
</dbReference>
<keyword evidence="5" id="KW-0804">Transcription</keyword>
<protein>
    <submittedName>
        <fullName evidence="9">RNA polymerase sigma factor SigJ</fullName>
    </submittedName>
</protein>
<evidence type="ECO:0000256" key="5">
    <source>
        <dbReference type="ARBA" id="ARBA00023163"/>
    </source>
</evidence>
<organism evidence="9 10">
    <name type="scientific">Streptomonospora wellingtoniae</name>
    <dbReference type="NCBI Taxonomy" id="3075544"/>
    <lineage>
        <taxon>Bacteria</taxon>
        <taxon>Bacillati</taxon>
        <taxon>Actinomycetota</taxon>
        <taxon>Actinomycetes</taxon>
        <taxon>Streptosporangiales</taxon>
        <taxon>Nocardiopsidaceae</taxon>
        <taxon>Streptomonospora</taxon>
    </lineage>
</organism>
<dbReference type="NCBIfam" id="TIGR02937">
    <property type="entry name" value="sigma70-ECF"/>
    <property type="match status" value="1"/>
</dbReference>
<dbReference type="PANTHER" id="PTHR30173:SF36">
    <property type="entry name" value="ECF RNA POLYMERASE SIGMA FACTOR SIGJ"/>
    <property type="match status" value="1"/>
</dbReference>
<dbReference type="SUPFAM" id="SSF88946">
    <property type="entry name" value="Sigma2 domain of RNA polymerase sigma factors"/>
    <property type="match status" value="1"/>
</dbReference>
<feature type="domain" description="RNA polymerase sigma factor 70 region 4 type 2" evidence="8">
    <location>
        <begin position="131"/>
        <end position="180"/>
    </location>
</feature>
<dbReference type="InterPro" id="IPR014284">
    <property type="entry name" value="RNA_pol_sigma-70_dom"/>
</dbReference>
<evidence type="ECO:0000313" key="9">
    <source>
        <dbReference type="EMBL" id="MDT0300772.1"/>
    </source>
</evidence>
<dbReference type="Pfam" id="PF08281">
    <property type="entry name" value="Sigma70_r4_2"/>
    <property type="match status" value="1"/>
</dbReference>
<dbReference type="InterPro" id="IPR007627">
    <property type="entry name" value="RNA_pol_sigma70_r2"/>
</dbReference>
<evidence type="ECO:0000256" key="2">
    <source>
        <dbReference type="ARBA" id="ARBA00011344"/>
    </source>
</evidence>
<dbReference type="Pfam" id="PF04542">
    <property type="entry name" value="Sigma70_r2"/>
    <property type="match status" value="1"/>
</dbReference>
<proteinExistence type="inferred from homology"/>
<comment type="subunit">
    <text evidence="2">Interacts transiently with the RNA polymerase catalytic core formed by RpoA, RpoB, RpoC and RpoZ (2 alpha, 1 beta, 1 beta' and 1 omega subunit) to form the RNA polymerase holoenzyme that can initiate transcription.</text>
</comment>
<dbReference type="Gene3D" id="1.10.1740.10">
    <property type="match status" value="1"/>
</dbReference>
<dbReference type="InterPro" id="IPR036388">
    <property type="entry name" value="WH-like_DNA-bd_sf"/>
</dbReference>
<dbReference type="SUPFAM" id="SSF54427">
    <property type="entry name" value="NTF2-like"/>
    <property type="match status" value="1"/>
</dbReference>
<evidence type="ECO:0000259" key="8">
    <source>
        <dbReference type="Pfam" id="PF08281"/>
    </source>
</evidence>
<dbReference type="InterPro" id="IPR052704">
    <property type="entry name" value="ECF_Sigma-70_Domain"/>
</dbReference>
<feature type="domain" description="RNA polymerase sigma-70 region 2" evidence="7">
    <location>
        <begin position="29"/>
        <end position="93"/>
    </location>
</feature>
<keyword evidence="4" id="KW-0731">Sigma factor</keyword>
<dbReference type="InterPro" id="IPR013325">
    <property type="entry name" value="RNA_pol_sigma_r2"/>
</dbReference>
<keyword evidence="3" id="KW-0805">Transcription regulation</keyword>
<dbReference type="RefSeq" id="WP_311543196.1">
    <property type="nucleotide sequence ID" value="NZ_JAVREK010000001.1"/>
</dbReference>
<comment type="caution">
    <text evidence="9">The sequence shown here is derived from an EMBL/GenBank/DDBJ whole genome shotgun (WGS) entry which is preliminary data.</text>
</comment>